<evidence type="ECO:0000313" key="2">
    <source>
        <dbReference type="EMBL" id="TNV79523.1"/>
    </source>
</evidence>
<comment type="caution">
    <text evidence="2">The sequence shown here is derived from an EMBL/GenBank/DDBJ whole genome shotgun (WGS) entry which is preliminary data.</text>
</comment>
<name>A0A8J8NQB1_HALGN</name>
<sequence>MDLTLLQQLNMLRDSQTSKAYESVDVLKDIAELAQSIGSQTTVLAKFSKMGKEGYRAVIIQKVSDLINFIETALGQEDFRCCLQNSQKMMGKGSMVESMLSQSDIGSFQQGVKAIQLELESKLLGSETSNNLFKAINMVKQDITKMMKSGNKQLEESILSNVSMLEENLTRQNDLIREELNNLSGRFEEYNDKFVQQIEEKLLNQSATIEKSMSQQFEKLEQKITTGGAGAIQQTSTQSPQSLLTQSSFTEKESGPLSLEHIDLNKYQFSDCTFIKKRINIQHPYKPVQEDNSHKDMIEVLFEGEVHKGIPHGLGYVTYDKDEKFLNFSGVATFNKGIIDGGSAIFLCGDGQKFVFSSMKKGRPFGCGKKYLFNAFETNFLTINKKINVGGWAQYLGNFHDAQFHGQGALMVCDPQGTLFHGKFEKDLMHSGKLSVLPASGKGVREIFHAQFNTCQRPITTDPWTQD</sequence>
<accession>A0A8J8NQB1</accession>
<dbReference type="Proteomes" id="UP000785679">
    <property type="component" value="Unassembled WGS sequence"/>
</dbReference>
<keyword evidence="3" id="KW-1185">Reference proteome</keyword>
<proteinExistence type="predicted"/>
<feature type="coiled-coil region" evidence="1">
    <location>
        <begin position="162"/>
        <end position="193"/>
    </location>
</feature>
<dbReference type="EMBL" id="RRYP01008807">
    <property type="protein sequence ID" value="TNV79523.1"/>
    <property type="molecule type" value="Genomic_DNA"/>
</dbReference>
<dbReference type="SUPFAM" id="SSF82185">
    <property type="entry name" value="Histone H3 K4-specific methyltransferase SET7/9 N-terminal domain"/>
    <property type="match status" value="1"/>
</dbReference>
<dbReference type="AlphaFoldDB" id="A0A8J8NQB1"/>
<protein>
    <submittedName>
        <fullName evidence="2">Uncharacterized protein</fullName>
    </submittedName>
</protein>
<keyword evidence="1" id="KW-0175">Coiled coil</keyword>
<gene>
    <name evidence="2" type="ORF">FGO68_gene3021</name>
</gene>
<organism evidence="2 3">
    <name type="scientific">Halteria grandinella</name>
    <dbReference type="NCBI Taxonomy" id="5974"/>
    <lineage>
        <taxon>Eukaryota</taxon>
        <taxon>Sar</taxon>
        <taxon>Alveolata</taxon>
        <taxon>Ciliophora</taxon>
        <taxon>Intramacronucleata</taxon>
        <taxon>Spirotrichea</taxon>
        <taxon>Stichotrichia</taxon>
        <taxon>Sporadotrichida</taxon>
        <taxon>Halteriidae</taxon>
        <taxon>Halteria</taxon>
    </lineage>
</organism>
<evidence type="ECO:0000256" key="1">
    <source>
        <dbReference type="SAM" id="Coils"/>
    </source>
</evidence>
<reference evidence="2" key="1">
    <citation type="submission" date="2019-06" db="EMBL/GenBank/DDBJ databases">
        <authorList>
            <person name="Zheng W."/>
        </authorList>
    </citation>
    <scope>NUCLEOTIDE SEQUENCE</scope>
    <source>
        <strain evidence="2">QDHG01</strain>
    </source>
</reference>
<evidence type="ECO:0000313" key="3">
    <source>
        <dbReference type="Proteomes" id="UP000785679"/>
    </source>
</evidence>